<evidence type="ECO:0000256" key="1">
    <source>
        <dbReference type="SAM" id="SignalP"/>
    </source>
</evidence>
<evidence type="ECO:0000313" key="2">
    <source>
        <dbReference type="EMBL" id="BCB26232.1"/>
    </source>
</evidence>
<proteinExistence type="predicted"/>
<evidence type="ECO:0000313" key="3">
    <source>
        <dbReference type="Proteomes" id="UP000502260"/>
    </source>
</evidence>
<dbReference type="RefSeq" id="WP_173061578.1">
    <property type="nucleotide sequence ID" value="NZ_AP022853.1"/>
</dbReference>
<organism evidence="2 3">
    <name type="scientific">Sulfurimicrobium lacus</name>
    <dbReference type="NCBI Taxonomy" id="2715678"/>
    <lineage>
        <taxon>Bacteria</taxon>
        <taxon>Pseudomonadati</taxon>
        <taxon>Pseudomonadota</taxon>
        <taxon>Betaproteobacteria</taxon>
        <taxon>Nitrosomonadales</taxon>
        <taxon>Sulfuricellaceae</taxon>
        <taxon>Sulfurimicrobium</taxon>
    </lineage>
</organism>
<gene>
    <name evidence="2" type="ORF">SKTS_11180</name>
</gene>
<dbReference type="Pfam" id="PF11306">
    <property type="entry name" value="DUF3108"/>
    <property type="match status" value="1"/>
</dbReference>
<accession>A0A6F8VB90</accession>
<reference evidence="3" key="1">
    <citation type="submission" date="2020-03" db="EMBL/GenBank/DDBJ databases">
        <title>Complete genome sequence of sulfur-oxidizing bacterium skT11.</title>
        <authorList>
            <person name="Kanda M."/>
            <person name="Kojima H."/>
            <person name="Fukui M."/>
        </authorList>
    </citation>
    <scope>NUCLEOTIDE SEQUENCE [LARGE SCALE GENOMIC DNA]</scope>
    <source>
        <strain evidence="3">skT11</strain>
    </source>
</reference>
<keyword evidence="3" id="KW-1185">Reference proteome</keyword>
<keyword evidence="1" id="KW-0732">Signal</keyword>
<dbReference type="AlphaFoldDB" id="A0A6F8VB90"/>
<feature type="signal peptide" evidence="1">
    <location>
        <begin position="1"/>
        <end position="17"/>
    </location>
</feature>
<name>A0A6F8VB90_9PROT</name>
<feature type="chain" id="PRO_5026135258" description="DUF3108 domain-containing protein" evidence="1">
    <location>
        <begin position="18"/>
        <end position="231"/>
    </location>
</feature>
<dbReference type="InterPro" id="IPR021457">
    <property type="entry name" value="DUF3108"/>
</dbReference>
<protein>
    <recommendedName>
        <fullName evidence="4">DUF3108 domain-containing protein</fullName>
    </recommendedName>
</protein>
<sequence>MRLLLLLSVFLTSVALAAPPQQVTAKYRVIKSGQLVGEVNERFERNGQQYRIESTTSATGIFALFARGAIRLQSSGEITKDGLRPLHFEHHRGADPAKLIVADFDWGKLVVSHKYDGKVETAPLLPGTQDRLSQLYQFMFQAPGKRDVDFNISTGRKLTPYHYRFVKEETTAVSAGTFQTIHLSKERTADEDGIELWLAKSSHYFPVRIVFDEKNGSRLEQQLESLSFKMD</sequence>
<dbReference type="Proteomes" id="UP000502260">
    <property type="component" value="Chromosome"/>
</dbReference>
<dbReference type="KEGG" id="slac:SKTS_11180"/>
<dbReference type="EMBL" id="AP022853">
    <property type="protein sequence ID" value="BCB26232.1"/>
    <property type="molecule type" value="Genomic_DNA"/>
</dbReference>
<evidence type="ECO:0008006" key="4">
    <source>
        <dbReference type="Google" id="ProtNLM"/>
    </source>
</evidence>